<keyword evidence="2" id="KW-0472">Membrane</keyword>
<feature type="region of interest" description="Disordered" evidence="1">
    <location>
        <begin position="98"/>
        <end position="152"/>
    </location>
</feature>
<protein>
    <submittedName>
        <fullName evidence="3">Uncharacterized protein</fullName>
    </submittedName>
</protein>
<keyword evidence="2" id="KW-1133">Transmembrane helix</keyword>
<evidence type="ECO:0000313" key="4">
    <source>
        <dbReference type="Proteomes" id="UP000230002"/>
    </source>
</evidence>
<evidence type="ECO:0000256" key="1">
    <source>
        <dbReference type="SAM" id="MobiDB-lite"/>
    </source>
</evidence>
<gene>
    <name evidence="3" type="ORF">GSI_08568</name>
</gene>
<evidence type="ECO:0000313" key="3">
    <source>
        <dbReference type="EMBL" id="PIL28530.1"/>
    </source>
</evidence>
<keyword evidence="4" id="KW-1185">Reference proteome</keyword>
<keyword evidence="2" id="KW-0812">Transmembrane</keyword>
<reference evidence="3 4" key="1">
    <citation type="journal article" date="2015" name="Sci. Rep.">
        <title>Chromosome-level genome map provides insights into diverse defense mechanisms in the medicinal fungus Ganoderma sinense.</title>
        <authorList>
            <person name="Zhu Y."/>
            <person name="Xu J."/>
            <person name="Sun C."/>
            <person name="Zhou S."/>
            <person name="Xu H."/>
            <person name="Nelson D.R."/>
            <person name="Qian J."/>
            <person name="Song J."/>
            <person name="Luo H."/>
            <person name="Xiang L."/>
            <person name="Li Y."/>
            <person name="Xu Z."/>
            <person name="Ji A."/>
            <person name="Wang L."/>
            <person name="Lu S."/>
            <person name="Hayward A."/>
            <person name="Sun W."/>
            <person name="Li X."/>
            <person name="Schwartz D.C."/>
            <person name="Wang Y."/>
            <person name="Chen S."/>
        </authorList>
    </citation>
    <scope>NUCLEOTIDE SEQUENCE [LARGE SCALE GENOMIC DNA]</scope>
    <source>
        <strain evidence="3 4">ZZ0214-1</strain>
    </source>
</reference>
<organism evidence="3 4">
    <name type="scientific">Ganoderma sinense ZZ0214-1</name>
    <dbReference type="NCBI Taxonomy" id="1077348"/>
    <lineage>
        <taxon>Eukaryota</taxon>
        <taxon>Fungi</taxon>
        <taxon>Dikarya</taxon>
        <taxon>Basidiomycota</taxon>
        <taxon>Agaricomycotina</taxon>
        <taxon>Agaricomycetes</taxon>
        <taxon>Polyporales</taxon>
        <taxon>Polyporaceae</taxon>
        <taxon>Ganoderma</taxon>
    </lineage>
</organism>
<proteinExistence type="predicted"/>
<evidence type="ECO:0000256" key="2">
    <source>
        <dbReference type="SAM" id="Phobius"/>
    </source>
</evidence>
<feature type="transmembrane region" description="Helical" evidence="2">
    <location>
        <begin position="6"/>
        <end position="26"/>
    </location>
</feature>
<dbReference type="AlphaFoldDB" id="A0A2G8S431"/>
<accession>A0A2G8S431</accession>
<dbReference type="Proteomes" id="UP000230002">
    <property type="component" value="Unassembled WGS sequence"/>
</dbReference>
<comment type="caution">
    <text evidence="3">The sequence shown here is derived from an EMBL/GenBank/DDBJ whole genome shotgun (WGS) entry which is preliminary data.</text>
</comment>
<sequence length="215" mass="23278">MGAILGIVFGVLSVLLCIFFAAFFILRRARRRARRASVDSARWHLRPHSYDSDDSSSRVISSVWTWTGSMSADSHFESRHEPSMHSLDFKFGDLEKDASPHDPHSYAPSPCPSPSPSPDPRWAETQPLTHDAPFMPQLQPPPHPHPNPHHDIPHLAVPSSPAIHASSSSELLTLAGTDFTGARLLGGHDSGLGRSVSGVSHATASSGYVQSVEAL</sequence>
<feature type="compositionally biased region" description="Pro residues" evidence="1">
    <location>
        <begin position="109"/>
        <end position="119"/>
    </location>
</feature>
<dbReference type="EMBL" id="AYKW01000023">
    <property type="protein sequence ID" value="PIL28530.1"/>
    <property type="molecule type" value="Genomic_DNA"/>
</dbReference>
<name>A0A2G8S431_9APHY</name>